<feature type="transmembrane region" description="Helical" evidence="11">
    <location>
        <begin position="179"/>
        <end position="200"/>
    </location>
</feature>
<dbReference type="GO" id="GO:0008412">
    <property type="term" value="F:4-hydroxybenzoate polyprenyltransferase activity"/>
    <property type="evidence" value="ECO:0007669"/>
    <property type="project" value="UniProtKB-UniRule"/>
</dbReference>
<gene>
    <name evidence="11" type="primary">ubiA</name>
    <name evidence="12" type="ORF">B9Z44_08280</name>
</gene>
<feature type="transmembrane region" description="Helical" evidence="11">
    <location>
        <begin position="246"/>
        <end position="269"/>
    </location>
</feature>
<keyword evidence="4 11" id="KW-1003">Cell membrane</keyword>
<dbReference type="GO" id="GO:0005886">
    <property type="term" value="C:plasma membrane"/>
    <property type="evidence" value="ECO:0007669"/>
    <property type="project" value="UniProtKB-SubCell"/>
</dbReference>
<dbReference type="InterPro" id="IPR044878">
    <property type="entry name" value="UbiA_sf"/>
</dbReference>
<dbReference type="PROSITE" id="PS00943">
    <property type="entry name" value="UBIA"/>
    <property type="match status" value="1"/>
</dbReference>
<comment type="function">
    <text evidence="11">Catalyzes the prenylation of para-hydroxybenzoate (PHB) with an all-trans polyprenyl group. Mediates the second step in the final reaction sequence of ubiquinone-8 (UQ-8) biosynthesis, which is the condensation of the polyisoprenoid side chain with PHB, generating the first membrane-bound Q intermediate 3-octaprenyl-4-hydroxybenzoate.</text>
</comment>
<dbReference type="InterPro" id="IPR006370">
    <property type="entry name" value="HB_polyprenyltransferase-like"/>
</dbReference>
<dbReference type="CDD" id="cd13959">
    <property type="entry name" value="PT_UbiA_COQ2"/>
    <property type="match status" value="1"/>
</dbReference>
<evidence type="ECO:0000256" key="6">
    <source>
        <dbReference type="ARBA" id="ARBA00022679"/>
    </source>
</evidence>
<dbReference type="EC" id="2.5.1.39" evidence="11"/>
<dbReference type="InterPro" id="IPR039653">
    <property type="entry name" value="Prenyltransferase"/>
</dbReference>
<organism evidence="12 13">
    <name type="scientific">Limnohabitans curvus</name>
    <dbReference type="NCBI Taxonomy" id="323423"/>
    <lineage>
        <taxon>Bacteria</taxon>
        <taxon>Pseudomonadati</taxon>
        <taxon>Pseudomonadota</taxon>
        <taxon>Betaproteobacteria</taxon>
        <taxon>Burkholderiales</taxon>
        <taxon>Comamonadaceae</taxon>
        <taxon>Limnohabitans</taxon>
    </lineage>
</organism>
<accession>A0A315ERV8</accession>
<dbReference type="GO" id="GO:0006744">
    <property type="term" value="P:ubiquinone biosynthetic process"/>
    <property type="evidence" value="ECO:0007669"/>
    <property type="project" value="UniProtKB-UniRule"/>
</dbReference>
<evidence type="ECO:0000256" key="2">
    <source>
        <dbReference type="ARBA" id="ARBA00004141"/>
    </source>
</evidence>
<comment type="similarity">
    <text evidence="3 11">Belongs to the UbiA prenyltransferase family.</text>
</comment>
<keyword evidence="6 11" id="KW-0808">Transferase</keyword>
<comment type="pathway">
    <text evidence="11">Cofactor biosynthesis; ubiquinone biosynthesis.</text>
</comment>
<feature type="transmembrane region" description="Helical" evidence="11">
    <location>
        <begin position="139"/>
        <end position="159"/>
    </location>
</feature>
<comment type="cofactor">
    <cofactor evidence="1 11">
        <name>Mg(2+)</name>
        <dbReference type="ChEBI" id="CHEBI:18420"/>
    </cofactor>
</comment>
<keyword evidence="5 11" id="KW-0997">Cell inner membrane</keyword>
<dbReference type="FunFam" id="1.20.120.1780:FF:000001">
    <property type="entry name" value="4-hydroxybenzoate octaprenyltransferase"/>
    <property type="match status" value="1"/>
</dbReference>
<proteinExistence type="inferred from homology"/>
<evidence type="ECO:0000313" key="13">
    <source>
        <dbReference type="Proteomes" id="UP000251341"/>
    </source>
</evidence>
<sequence>MRERLALYLDLIRWNRPAGWLLLLWPSLAALWVAADGWPGWHLLAVFVLGTVLMRSAGCCINDVADREFDRHVKRTAERPVTRGAVSVREALLVGAVLALAAFGLVLTTNPATIVWSFAGLAVTLMYPYAKRYVSMPQAVLGVAFSFGIPLAFVAVGGARLTWQDIHLQTLNDVVPMQAWGLMLFNLFWVLAYDTEYAMVDRDDDLRIGMKTSAITLGRHDVSAIMAFYAVYLCGWYGLLASEKLGGAWTFALCLAALQAVWHFLLILDRSRDGCFRAFRLNHWLGGTVFAGIAVSYALR</sequence>
<evidence type="ECO:0000313" key="12">
    <source>
        <dbReference type="EMBL" id="PUE59568.1"/>
    </source>
</evidence>
<feature type="transmembrane region" description="Helical" evidence="11">
    <location>
        <begin position="18"/>
        <end position="35"/>
    </location>
</feature>
<comment type="subcellular location">
    <subcellularLocation>
        <location evidence="11">Cell inner membrane</location>
        <topology evidence="11">Multi-pass membrane protein</topology>
    </subcellularLocation>
    <subcellularLocation>
        <location evidence="2">Membrane</location>
        <topology evidence="2">Multi-pass membrane protein</topology>
    </subcellularLocation>
</comment>
<evidence type="ECO:0000256" key="4">
    <source>
        <dbReference type="ARBA" id="ARBA00022475"/>
    </source>
</evidence>
<keyword evidence="8 11" id="KW-0812">Transmembrane</keyword>
<dbReference type="PANTHER" id="PTHR11048:SF28">
    <property type="entry name" value="4-HYDROXYBENZOATE POLYPRENYLTRANSFERASE, MITOCHONDRIAL"/>
    <property type="match status" value="1"/>
</dbReference>
<reference evidence="12 13" key="1">
    <citation type="submission" date="2017-04" db="EMBL/GenBank/DDBJ databases">
        <title>Unexpected and diverse lifestyles within the genus Limnohabitans.</title>
        <authorList>
            <person name="Kasalicky V."/>
            <person name="Mehrshad M."/>
            <person name="Andrei S.-A."/>
            <person name="Salcher M."/>
            <person name="Kratochvilova H."/>
            <person name="Simek K."/>
            <person name="Ghai R."/>
        </authorList>
    </citation>
    <scope>NUCLEOTIDE SEQUENCE [LARGE SCALE GENOMIC DNA]</scope>
    <source>
        <strain evidence="12 13">MWH-C5</strain>
    </source>
</reference>
<dbReference type="AlphaFoldDB" id="A0A315ERV8"/>
<dbReference type="InterPro" id="IPR000537">
    <property type="entry name" value="UbiA_prenyltransferase"/>
</dbReference>
<keyword evidence="13" id="KW-1185">Reference proteome</keyword>
<comment type="catalytic activity">
    <reaction evidence="11">
        <text>all-trans-octaprenyl diphosphate + 4-hydroxybenzoate = 4-hydroxy-3-(all-trans-octaprenyl)benzoate + diphosphate</text>
        <dbReference type="Rhea" id="RHEA:27782"/>
        <dbReference type="ChEBI" id="CHEBI:1617"/>
        <dbReference type="ChEBI" id="CHEBI:17879"/>
        <dbReference type="ChEBI" id="CHEBI:33019"/>
        <dbReference type="ChEBI" id="CHEBI:57711"/>
        <dbReference type="EC" id="2.5.1.39"/>
    </reaction>
</comment>
<dbReference type="Gene3D" id="1.10.357.140">
    <property type="entry name" value="UbiA prenyltransferase"/>
    <property type="match status" value="1"/>
</dbReference>
<keyword evidence="7 11" id="KW-0831">Ubiquinone biosynthesis</keyword>
<evidence type="ECO:0000256" key="1">
    <source>
        <dbReference type="ARBA" id="ARBA00001946"/>
    </source>
</evidence>
<dbReference type="Gene3D" id="1.20.120.1780">
    <property type="entry name" value="UbiA prenyltransferase"/>
    <property type="match status" value="1"/>
</dbReference>
<evidence type="ECO:0000256" key="8">
    <source>
        <dbReference type="ARBA" id="ARBA00022692"/>
    </source>
</evidence>
<dbReference type="UniPathway" id="UPA00232"/>
<dbReference type="HAMAP" id="MF_01635">
    <property type="entry name" value="UbiA"/>
    <property type="match status" value="1"/>
</dbReference>
<dbReference type="EMBL" id="NESP01000001">
    <property type="protein sequence ID" value="PUE59568.1"/>
    <property type="molecule type" value="Genomic_DNA"/>
</dbReference>
<evidence type="ECO:0000256" key="10">
    <source>
        <dbReference type="ARBA" id="ARBA00023136"/>
    </source>
</evidence>
<dbReference type="RefSeq" id="WP_108402152.1">
    <property type="nucleotide sequence ID" value="NZ_NESP01000001.1"/>
</dbReference>
<evidence type="ECO:0000256" key="7">
    <source>
        <dbReference type="ARBA" id="ARBA00022688"/>
    </source>
</evidence>
<evidence type="ECO:0000256" key="3">
    <source>
        <dbReference type="ARBA" id="ARBA00005985"/>
    </source>
</evidence>
<feature type="transmembrane region" description="Helical" evidence="11">
    <location>
        <begin position="221"/>
        <end position="240"/>
    </location>
</feature>
<dbReference type="InterPro" id="IPR030470">
    <property type="entry name" value="UbiA_prenylTrfase_CS"/>
</dbReference>
<feature type="transmembrane region" description="Helical" evidence="11">
    <location>
        <begin position="281"/>
        <end position="299"/>
    </location>
</feature>
<keyword evidence="9 11" id="KW-1133">Transmembrane helix</keyword>
<dbReference type="Proteomes" id="UP000251341">
    <property type="component" value="Unassembled WGS sequence"/>
</dbReference>
<dbReference type="FunFam" id="1.10.357.140:FF:000008">
    <property type="entry name" value="4-hydroxybenzoate octaprenyltransferase"/>
    <property type="match status" value="1"/>
</dbReference>
<keyword evidence="10 11" id="KW-0472">Membrane</keyword>
<evidence type="ECO:0000256" key="9">
    <source>
        <dbReference type="ARBA" id="ARBA00022989"/>
    </source>
</evidence>
<feature type="transmembrane region" description="Helical" evidence="11">
    <location>
        <begin position="113"/>
        <end position="130"/>
    </location>
</feature>
<dbReference type="Pfam" id="PF01040">
    <property type="entry name" value="UbiA"/>
    <property type="match status" value="1"/>
</dbReference>
<protein>
    <recommendedName>
        <fullName evidence="11">4-hydroxybenzoate octaprenyltransferase</fullName>
        <ecNumber evidence="11">2.5.1.39</ecNumber>
    </recommendedName>
    <alternativeName>
        <fullName evidence="11">4-HB polyprenyltransferase</fullName>
    </alternativeName>
</protein>
<keyword evidence="11" id="KW-0460">Magnesium</keyword>
<evidence type="ECO:0000256" key="11">
    <source>
        <dbReference type="HAMAP-Rule" id="MF_01635"/>
    </source>
</evidence>
<comment type="caution">
    <text evidence="12">The sequence shown here is derived from an EMBL/GenBank/DDBJ whole genome shotgun (WGS) entry which is preliminary data.</text>
</comment>
<evidence type="ECO:0000256" key="5">
    <source>
        <dbReference type="ARBA" id="ARBA00022519"/>
    </source>
</evidence>
<feature type="transmembrane region" description="Helical" evidence="11">
    <location>
        <begin position="86"/>
        <end position="107"/>
    </location>
</feature>
<name>A0A315ERV8_9BURK</name>
<dbReference type="PANTHER" id="PTHR11048">
    <property type="entry name" value="PRENYLTRANSFERASES"/>
    <property type="match status" value="1"/>
</dbReference>
<feature type="transmembrane region" description="Helical" evidence="11">
    <location>
        <begin position="41"/>
        <end position="65"/>
    </location>
</feature>